<protein>
    <recommendedName>
        <fullName evidence="11">Selenoprotein O and cysteine-containing protein</fullName>
    </recommendedName>
</protein>
<evidence type="ECO:0000256" key="8">
    <source>
        <dbReference type="ARBA" id="ARBA00022842"/>
    </source>
</evidence>
<dbReference type="GO" id="GO:0046872">
    <property type="term" value="F:metal ion binding"/>
    <property type="evidence" value="ECO:0007669"/>
    <property type="project" value="UniProtKB-KW"/>
</dbReference>
<comment type="cofactor">
    <cofactor evidence="1">
        <name>Mg(2+)</name>
        <dbReference type="ChEBI" id="CHEBI:18420"/>
    </cofactor>
</comment>
<dbReference type="GO" id="GO:0005524">
    <property type="term" value="F:ATP binding"/>
    <property type="evidence" value="ECO:0007669"/>
    <property type="project" value="UniProtKB-KW"/>
</dbReference>
<dbReference type="PATRIC" id="fig|1230456.3.peg.206"/>
<evidence type="ECO:0008006" key="11">
    <source>
        <dbReference type="Google" id="ProtNLM"/>
    </source>
</evidence>
<comment type="similarity">
    <text evidence="2">Belongs to the SELO family.</text>
</comment>
<name>M0PJ52_9EURY</name>
<dbReference type="PANTHER" id="PTHR12153:SF15">
    <property type="entry name" value="PROTEIN ADENYLYLTRANSFERASE SELO, MITOCHONDRIAL"/>
    <property type="match status" value="1"/>
</dbReference>
<dbReference type="InterPro" id="IPR003846">
    <property type="entry name" value="SelO"/>
</dbReference>
<evidence type="ECO:0000256" key="7">
    <source>
        <dbReference type="ARBA" id="ARBA00022840"/>
    </source>
</evidence>
<dbReference type="AlphaFoldDB" id="M0PJ52"/>
<organism evidence="9 10">
    <name type="scientific">Halorubrum kocurii JCM 14978</name>
    <dbReference type="NCBI Taxonomy" id="1230456"/>
    <lineage>
        <taxon>Archaea</taxon>
        <taxon>Methanobacteriati</taxon>
        <taxon>Methanobacteriota</taxon>
        <taxon>Stenosarchaea group</taxon>
        <taxon>Halobacteria</taxon>
        <taxon>Halobacteriales</taxon>
        <taxon>Haloferacaceae</taxon>
        <taxon>Halorubrum</taxon>
    </lineage>
</organism>
<evidence type="ECO:0000256" key="5">
    <source>
        <dbReference type="ARBA" id="ARBA00022723"/>
    </source>
</evidence>
<reference evidence="9 10" key="1">
    <citation type="journal article" date="2014" name="PLoS Genet.">
        <title>Phylogenetically driven sequencing of extremely halophilic archaea reveals strategies for static and dynamic osmo-response.</title>
        <authorList>
            <person name="Becker E.A."/>
            <person name="Seitzer P.M."/>
            <person name="Tritt A."/>
            <person name="Larsen D."/>
            <person name="Krusor M."/>
            <person name="Yao A.I."/>
            <person name="Wu D."/>
            <person name="Madern D."/>
            <person name="Eisen J.A."/>
            <person name="Darling A.E."/>
            <person name="Facciotti M.T."/>
        </authorList>
    </citation>
    <scope>NUCLEOTIDE SEQUENCE [LARGE SCALE GENOMIC DNA]</scope>
    <source>
        <strain evidence="9 10">JCM 14978</strain>
    </source>
</reference>
<keyword evidence="8" id="KW-0460">Magnesium</keyword>
<dbReference type="Pfam" id="PF02696">
    <property type="entry name" value="SelO"/>
    <property type="match status" value="1"/>
</dbReference>
<proteinExistence type="inferred from homology"/>
<keyword evidence="3" id="KW-0808">Transferase</keyword>
<keyword evidence="10" id="KW-1185">Reference proteome</keyword>
<evidence type="ECO:0000256" key="1">
    <source>
        <dbReference type="ARBA" id="ARBA00001946"/>
    </source>
</evidence>
<evidence type="ECO:0000313" key="10">
    <source>
        <dbReference type="Proteomes" id="UP000011546"/>
    </source>
</evidence>
<evidence type="ECO:0000256" key="4">
    <source>
        <dbReference type="ARBA" id="ARBA00022695"/>
    </source>
</evidence>
<evidence type="ECO:0000313" key="9">
    <source>
        <dbReference type="EMBL" id="EMA70091.1"/>
    </source>
</evidence>
<dbReference type="GO" id="GO:0016779">
    <property type="term" value="F:nucleotidyltransferase activity"/>
    <property type="evidence" value="ECO:0007669"/>
    <property type="project" value="UniProtKB-KW"/>
</dbReference>
<accession>M0PJ52</accession>
<keyword evidence="4" id="KW-0548">Nucleotidyltransferase</keyword>
<comment type="caution">
    <text evidence="9">The sequence shown here is derived from an EMBL/GenBank/DDBJ whole genome shotgun (WGS) entry which is preliminary data.</text>
</comment>
<dbReference type="PANTHER" id="PTHR12153">
    <property type="entry name" value="SELENOPROTEIN O"/>
    <property type="match status" value="1"/>
</dbReference>
<evidence type="ECO:0000256" key="3">
    <source>
        <dbReference type="ARBA" id="ARBA00022679"/>
    </source>
</evidence>
<sequence length="299" mass="35077">MNSHIRYGTFQYVAARASDELQRFTDYVIDRHYPQLHEKDRTYVEFFDVVMQSAIEMVVDWLRVGFVHGVMNTDNMSIDGETFDYGPCAFMNYYDEETVFSSIDKHGRYAFGNQRPVLRWNLERFAEALQPLCTQSALTYGELEAKLDEFEDRFDAQYYAMMQKKLGIGSDGEEELVDEFLEWLRKTNADYTNTFLELEAPKTFDDPVFATAEFEQLRDKLAAVGLNEELMQEVNPRYIPRNYLVEESLDEYLETGELSKFKRLLTVLETPYTSKDMGSQFQQPPPREFDAEYTTYCNT</sequence>
<keyword evidence="5" id="KW-0479">Metal-binding</keyword>
<keyword evidence="7" id="KW-0067">ATP-binding</keyword>
<evidence type="ECO:0000256" key="6">
    <source>
        <dbReference type="ARBA" id="ARBA00022741"/>
    </source>
</evidence>
<dbReference type="EMBL" id="AOJH01000006">
    <property type="protein sequence ID" value="EMA70091.1"/>
    <property type="molecule type" value="Genomic_DNA"/>
</dbReference>
<keyword evidence="6" id="KW-0547">Nucleotide-binding</keyword>
<gene>
    <name evidence="9" type="ORF">C468_01110</name>
</gene>
<dbReference type="Proteomes" id="UP000011546">
    <property type="component" value="Unassembled WGS sequence"/>
</dbReference>
<evidence type="ECO:0000256" key="2">
    <source>
        <dbReference type="ARBA" id="ARBA00009747"/>
    </source>
</evidence>